<proteinExistence type="inferred from homology"/>
<accession>A0A8J4A478</accession>
<sequence>MRIAIAGLATSHPYTDAAGLRGHADLTVWESDPARLRRFLDRHPTVPVADDLAGLLATDPDGVVLTVPTPGVAAALAEVLSRDLPCFVNKPAAATAAQLAALDEVVAKAPDRVLSTSVLRFAPGLAGLSVPRAAVTSARVTVRHDVGLWATGYNPWQDDPAEGGGTLVTMGLHGVEILVALLGADVELVSAVRAVRRYPTLRSEDTGLLLLRWADGVAGVVEVLGASDTESYDVTLHTAAGDEGVVLAPGSTGDAGNAAGAGGAGGAGGAAEVSLGYRDTLAAFLTMVGGAPSPVPWEQTRAVLRTLVAARAAAPVDP</sequence>
<dbReference type="Gene3D" id="3.40.50.720">
    <property type="entry name" value="NAD(P)-binding Rossmann-like Domain"/>
    <property type="match status" value="1"/>
</dbReference>
<evidence type="ECO:0000256" key="1">
    <source>
        <dbReference type="ARBA" id="ARBA00010928"/>
    </source>
</evidence>
<dbReference type="Pfam" id="PF22725">
    <property type="entry name" value="GFO_IDH_MocA_C3"/>
    <property type="match status" value="1"/>
</dbReference>
<dbReference type="SUPFAM" id="SSF55347">
    <property type="entry name" value="Glyceraldehyde-3-phosphate dehydrogenase-like, C-terminal domain"/>
    <property type="match status" value="1"/>
</dbReference>
<reference evidence="4" key="1">
    <citation type="submission" date="2021-01" db="EMBL/GenBank/DDBJ databases">
        <title>Whole genome shotgun sequence of Virgisporangium ochraceum NBRC 16418.</title>
        <authorList>
            <person name="Komaki H."/>
            <person name="Tamura T."/>
        </authorList>
    </citation>
    <scope>NUCLEOTIDE SEQUENCE</scope>
    <source>
        <strain evidence="4">NBRC 16418</strain>
    </source>
</reference>
<dbReference type="Proteomes" id="UP000635606">
    <property type="component" value="Unassembled WGS sequence"/>
</dbReference>
<evidence type="ECO:0000259" key="3">
    <source>
        <dbReference type="Pfam" id="PF22725"/>
    </source>
</evidence>
<dbReference type="InterPro" id="IPR055170">
    <property type="entry name" value="GFO_IDH_MocA-like_dom"/>
</dbReference>
<dbReference type="PANTHER" id="PTHR42840">
    <property type="entry name" value="NAD(P)-BINDING ROSSMANN-FOLD SUPERFAMILY PROTEIN-RELATED"/>
    <property type="match status" value="1"/>
</dbReference>
<feature type="domain" description="GFO/IDH/MocA-like oxidoreductase" evidence="3">
    <location>
        <begin position="136"/>
        <end position="228"/>
    </location>
</feature>
<dbReference type="AlphaFoldDB" id="A0A8J4A478"/>
<comment type="caution">
    <text evidence="4">The sequence shown here is derived from an EMBL/GenBank/DDBJ whole genome shotgun (WGS) entry which is preliminary data.</text>
</comment>
<dbReference type="PANTHER" id="PTHR42840:SF3">
    <property type="entry name" value="BINDING ROSSMANN FOLD OXIDOREDUCTASE, PUTATIVE (AFU_ORTHOLOGUE AFUA_2G10240)-RELATED"/>
    <property type="match status" value="1"/>
</dbReference>
<dbReference type="GO" id="GO:0016491">
    <property type="term" value="F:oxidoreductase activity"/>
    <property type="evidence" value="ECO:0007669"/>
    <property type="project" value="UniProtKB-KW"/>
</dbReference>
<gene>
    <name evidence="4" type="ORF">Voc01_073730</name>
</gene>
<protein>
    <recommendedName>
        <fullName evidence="3">GFO/IDH/MocA-like oxidoreductase domain-containing protein</fullName>
    </recommendedName>
</protein>
<evidence type="ECO:0000313" key="4">
    <source>
        <dbReference type="EMBL" id="GIJ72456.1"/>
    </source>
</evidence>
<evidence type="ECO:0000313" key="5">
    <source>
        <dbReference type="Proteomes" id="UP000635606"/>
    </source>
</evidence>
<dbReference type="RefSeq" id="WP_203932307.1">
    <property type="nucleotide sequence ID" value="NZ_BOPH01000101.1"/>
</dbReference>
<keyword evidence="2" id="KW-0560">Oxidoreductase</keyword>
<dbReference type="EMBL" id="BOPH01000101">
    <property type="protein sequence ID" value="GIJ72456.1"/>
    <property type="molecule type" value="Genomic_DNA"/>
</dbReference>
<dbReference type="Gene3D" id="3.30.360.10">
    <property type="entry name" value="Dihydrodipicolinate Reductase, domain 2"/>
    <property type="match status" value="1"/>
</dbReference>
<dbReference type="SUPFAM" id="SSF51735">
    <property type="entry name" value="NAD(P)-binding Rossmann-fold domains"/>
    <property type="match status" value="1"/>
</dbReference>
<name>A0A8J4A478_9ACTN</name>
<evidence type="ECO:0000256" key="2">
    <source>
        <dbReference type="ARBA" id="ARBA00023002"/>
    </source>
</evidence>
<keyword evidence="5" id="KW-1185">Reference proteome</keyword>
<organism evidence="4 5">
    <name type="scientific">Virgisporangium ochraceum</name>
    <dbReference type="NCBI Taxonomy" id="65505"/>
    <lineage>
        <taxon>Bacteria</taxon>
        <taxon>Bacillati</taxon>
        <taxon>Actinomycetota</taxon>
        <taxon>Actinomycetes</taxon>
        <taxon>Micromonosporales</taxon>
        <taxon>Micromonosporaceae</taxon>
        <taxon>Virgisporangium</taxon>
    </lineage>
</organism>
<dbReference type="InterPro" id="IPR036291">
    <property type="entry name" value="NAD(P)-bd_dom_sf"/>
</dbReference>
<comment type="similarity">
    <text evidence="1">Belongs to the Gfo/Idh/MocA family.</text>
</comment>